<sequence length="137" mass="15144">MSKGHMNSICDQFAHILSGKSTLEHGGCSVRFKRPFEITIQGKKSTAVLGVDATFESLDPYGNALNIAEIAILEEEIPAFTQAAAQQGLIISALHNHWLFTHPVIMYIHLQSVESPIQFAHKLAFCFSMLKQYPVSS</sequence>
<dbReference type="GO" id="GO:0008168">
    <property type="term" value="F:methyltransferase activity"/>
    <property type="evidence" value="ECO:0007669"/>
    <property type="project" value="UniProtKB-KW"/>
</dbReference>
<reference evidence="1 2" key="1">
    <citation type="submission" date="2017-11" db="EMBL/GenBank/DDBJ databases">
        <title>Bacillus camelliae sp. nov., isolated from pu'er tea.</title>
        <authorList>
            <person name="Niu L."/>
        </authorList>
    </citation>
    <scope>NUCLEOTIDE SEQUENCE [LARGE SCALE GENOMIC DNA]</scope>
    <source>
        <strain evidence="1 2">7578-1</strain>
    </source>
</reference>
<dbReference type="OrthoDB" id="4687120at2"/>
<dbReference type="EMBL" id="PIQO01000019">
    <property type="protein sequence ID" value="PKR83324.1"/>
    <property type="molecule type" value="Genomic_DNA"/>
</dbReference>
<accession>A0A2N3LFK5</accession>
<gene>
    <name evidence="1" type="ORF">CWO92_19265</name>
</gene>
<proteinExistence type="predicted"/>
<name>A0A2N3LFK5_9BACI</name>
<dbReference type="InterPro" id="IPR011094">
    <property type="entry name" value="Uncharacterised_LppY/LpqO"/>
</dbReference>
<dbReference type="GO" id="GO:0032259">
    <property type="term" value="P:methylation"/>
    <property type="evidence" value="ECO:0007669"/>
    <property type="project" value="UniProtKB-KW"/>
</dbReference>
<keyword evidence="1" id="KW-0808">Transferase</keyword>
<organism evidence="1 2">
    <name type="scientific">Heyndrickxia camelliae</name>
    <dbReference type="NCBI Taxonomy" id="1707093"/>
    <lineage>
        <taxon>Bacteria</taxon>
        <taxon>Bacillati</taxon>
        <taxon>Bacillota</taxon>
        <taxon>Bacilli</taxon>
        <taxon>Bacillales</taxon>
        <taxon>Bacillaceae</taxon>
        <taxon>Heyndrickxia</taxon>
    </lineage>
</organism>
<dbReference type="Proteomes" id="UP000233440">
    <property type="component" value="Unassembled WGS sequence"/>
</dbReference>
<evidence type="ECO:0000313" key="1">
    <source>
        <dbReference type="EMBL" id="PKR83324.1"/>
    </source>
</evidence>
<keyword evidence="1" id="KW-0489">Methyltransferase</keyword>
<dbReference type="RefSeq" id="WP_101355842.1">
    <property type="nucleotide sequence ID" value="NZ_PIQO01000019.1"/>
</dbReference>
<dbReference type="AlphaFoldDB" id="A0A2N3LFK5"/>
<protein>
    <submittedName>
        <fullName evidence="1">Methyltransferase</fullName>
    </submittedName>
</protein>
<keyword evidence="2" id="KW-1185">Reference proteome</keyword>
<dbReference type="Pfam" id="PF07485">
    <property type="entry name" value="DUF1529"/>
    <property type="match status" value="1"/>
</dbReference>
<comment type="caution">
    <text evidence="1">The sequence shown here is derived from an EMBL/GenBank/DDBJ whole genome shotgun (WGS) entry which is preliminary data.</text>
</comment>
<evidence type="ECO:0000313" key="2">
    <source>
        <dbReference type="Proteomes" id="UP000233440"/>
    </source>
</evidence>